<sequence length="890" mass="101864">MMEIVNDNKGKTIQKRTSGAFRRKLKRLRESQETCTKSTSGNTEANVYRKRKSGAFQRKQKKLRESQQAHFNATFEPEVRRNDCSSASLDSEEVARCRTTGTSMTTRTNTCQNDITSRSFRRKQRKLRKYQQKCTNEPSESHGLSASGAHRYPRTTEHAIPMNETRRESGLVSSDLARYWSFEPEDQSNTSFPAYKYAREEAYLSNTGASWANRYPRTTEPEGKERAYYYDSTQSRSDLRPSSSATATYSIFEPMNQDNTPFSTTLYADEEARLRSTDTSGAIMYPRTAGSEGPRSAHYCDSSMDSWRESRLSTSGTVRYSTSQPASQGNAEEVACFRTIDTSRASRYSPMTEPVEQDREFYFKTMKAWMESSASTSGAAIYRESEKYGNTANASSGSYSPMVKDLEVEIILNDYSNTDITLEQENLIRRALLERLENINEGGHQPRFSKGTVKNGSFILSCLDQTTKEWVEQTVRKIVPWEGARLRVRNYREDVEQAQTMPWIPERAGESNSVFVNRGQSGGLKRIWADTHVSKRQKQTNEQFKSTKFSDSGSYAPEVKDLAVEIILDGCSNTSITLEQENLIRRALLERLEDINEGEYEPRFCKGMVKNGSLILSCLDQTTKDWIERTVRKIVPWDGARLRVRDYREDVEQMQTMAWISDPADEVISVSVNQEQTGDSNRICTDTCLSKRQERRHRQLKTKFRTRSRTPRVRELDAEIILDDYSNTSITLEQGNLIRRALLERLEDINEGGPAPRFSKGIVKNGSLILSCLDRTTKAWVERTVRDIVPWDGARLKLRSYRDVEQIETMAWIPGHAGEPESLMARLKVQNPGIKMENWKVIGSKVLPKGQKLFISMDPVSWKTVQQKQGRLYLNFTTICVKERKGQQLL</sequence>
<dbReference type="EMBL" id="OV651835">
    <property type="protein sequence ID" value="CAH1107684.1"/>
    <property type="molecule type" value="Genomic_DNA"/>
</dbReference>
<reference evidence="3" key="1">
    <citation type="submission" date="2022-01" db="EMBL/GenBank/DDBJ databases">
        <authorList>
            <person name="King R."/>
        </authorList>
    </citation>
    <scope>NUCLEOTIDE SEQUENCE</scope>
</reference>
<dbReference type="Proteomes" id="UP001153636">
    <property type="component" value="Chromosome 23"/>
</dbReference>
<feature type="compositionally biased region" description="Low complexity" evidence="1">
    <location>
        <begin position="97"/>
        <end position="110"/>
    </location>
</feature>
<feature type="domain" description="DUF4780" evidence="2">
    <location>
        <begin position="403"/>
        <end position="515"/>
    </location>
</feature>
<evidence type="ECO:0000313" key="3">
    <source>
        <dbReference type="EMBL" id="CAH1107684.1"/>
    </source>
</evidence>
<protein>
    <recommendedName>
        <fullName evidence="2">DUF4780 domain-containing protein</fullName>
    </recommendedName>
</protein>
<organism evidence="3 4">
    <name type="scientific">Psylliodes chrysocephalus</name>
    <dbReference type="NCBI Taxonomy" id="3402493"/>
    <lineage>
        <taxon>Eukaryota</taxon>
        <taxon>Metazoa</taxon>
        <taxon>Ecdysozoa</taxon>
        <taxon>Arthropoda</taxon>
        <taxon>Hexapoda</taxon>
        <taxon>Insecta</taxon>
        <taxon>Pterygota</taxon>
        <taxon>Neoptera</taxon>
        <taxon>Endopterygota</taxon>
        <taxon>Coleoptera</taxon>
        <taxon>Polyphaga</taxon>
        <taxon>Cucujiformia</taxon>
        <taxon>Chrysomeloidea</taxon>
        <taxon>Chrysomelidae</taxon>
        <taxon>Galerucinae</taxon>
        <taxon>Alticini</taxon>
        <taxon>Psylliodes</taxon>
    </lineage>
</organism>
<evidence type="ECO:0000256" key="1">
    <source>
        <dbReference type="SAM" id="MobiDB-lite"/>
    </source>
</evidence>
<evidence type="ECO:0000259" key="2">
    <source>
        <dbReference type="Pfam" id="PF16012"/>
    </source>
</evidence>
<dbReference type="InterPro" id="IPR031961">
    <property type="entry name" value="DUF4780"/>
</dbReference>
<feature type="domain" description="DUF4780" evidence="2">
    <location>
        <begin position="560"/>
        <end position="664"/>
    </location>
</feature>
<feature type="region of interest" description="Disordered" evidence="1">
    <location>
        <begin position="283"/>
        <end position="302"/>
    </location>
</feature>
<feature type="compositionally biased region" description="Polar residues" evidence="1">
    <location>
        <begin position="134"/>
        <end position="144"/>
    </location>
</feature>
<dbReference type="Pfam" id="PF16012">
    <property type="entry name" value="DUF4780"/>
    <property type="match status" value="3"/>
</dbReference>
<keyword evidence="4" id="KW-1185">Reference proteome</keyword>
<dbReference type="OrthoDB" id="6764048at2759"/>
<dbReference type="AlphaFoldDB" id="A0A9P0CSV3"/>
<proteinExistence type="predicted"/>
<gene>
    <name evidence="3" type="ORF">PSYICH_LOCUS8332</name>
</gene>
<feature type="domain" description="DUF4780" evidence="2">
    <location>
        <begin position="717"/>
        <end position="880"/>
    </location>
</feature>
<name>A0A9P0CSV3_9CUCU</name>
<feature type="region of interest" description="Disordered" evidence="1">
    <location>
        <begin position="85"/>
        <end position="149"/>
    </location>
</feature>
<evidence type="ECO:0000313" key="4">
    <source>
        <dbReference type="Proteomes" id="UP001153636"/>
    </source>
</evidence>
<accession>A0A9P0CSV3</accession>
<feature type="compositionally biased region" description="Basic residues" evidence="1">
    <location>
        <begin position="119"/>
        <end position="131"/>
    </location>
</feature>